<keyword evidence="2" id="KW-0812">Transmembrane</keyword>
<keyword evidence="2" id="KW-1133">Transmembrane helix</keyword>
<feature type="region of interest" description="Disordered" evidence="1">
    <location>
        <begin position="145"/>
        <end position="165"/>
    </location>
</feature>
<evidence type="ECO:0000256" key="2">
    <source>
        <dbReference type="SAM" id="Phobius"/>
    </source>
</evidence>
<name>A0A1G6X7P1_9ACTN</name>
<dbReference type="EMBL" id="FMZM01000010">
    <property type="protein sequence ID" value="SDD74151.1"/>
    <property type="molecule type" value="Genomic_DNA"/>
</dbReference>
<dbReference type="AlphaFoldDB" id="A0A1G6X7P1"/>
<feature type="compositionally biased region" description="Basic and acidic residues" evidence="1">
    <location>
        <begin position="156"/>
        <end position="165"/>
    </location>
</feature>
<keyword evidence="4" id="KW-1185">Reference proteome</keyword>
<feature type="transmembrane region" description="Helical" evidence="2">
    <location>
        <begin position="77"/>
        <end position="100"/>
    </location>
</feature>
<organism evidence="3 4">
    <name type="scientific">Nocardioides lianchengensis</name>
    <dbReference type="NCBI Taxonomy" id="1045774"/>
    <lineage>
        <taxon>Bacteria</taxon>
        <taxon>Bacillati</taxon>
        <taxon>Actinomycetota</taxon>
        <taxon>Actinomycetes</taxon>
        <taxon>Propionibacteriales</taxon>
        <taxon>Nocardioidaceae</taxon>
        <taxon>Nocardioides</taxon>
    </lineage>
</organism>
<dbReference type="STRING" id="1045774.SAMN05421872_110192"/>
<evidence type="ECO:0000313" key="3">
    <source>
        <dbReference type="EMBL" id="SDD74151.1"/>
    </source>
</evidence>
<protein>
    <submittedName>
        <fullName evidence="3">ATP synthase protein I</fullName>
    </submittedName>
</protein>
<evidence type="ECO:0000313" key="4">
    <source>
        <dbReference type="Proteomes" id="UP000199034"/>
    </source>
</evidence>
<sequence>MTTESKKDPRASGTRVLLLAALAALSLGLVGALAGALTAGSAAAYGALVGTALVLAVIGFGSTVVNVVATVMPAASLMVALLTYTLQVVLMGLVFAALSGSGLLDDTLDREWLAGVVIVGTFVWLTAQVVLTTRMRIPAYDLPAGESPEPVAAGRGRPEQGGDRA</sequence>
<feature type="transmembrane region" description="Helical" evidence="2">
    <location>
        <begin position="112"/>
        <end position="131"/>
    </location>
</feature>
<proteinExistence type="predicted"/>
<dbReference type="Proteomes" id="UP000199034">
    <property type="component" value="Unassembled WGS sequence"/>
</dbReference>
<evidence type="ECO:0000256" key="1">
    <source>
        <dbReference type="SAM" id="MobiDB-lite"/>
    </source>
</evidence>
<gene>
    <name evidence="3" type="ORF">SAMN05421872_110192</name>
</gene>
<dbReference type="OrthoDB" id="3790591at2"/>
<feature type="transmembrane region" description="Helical" evidence="2">
    <location>
        <begin position="42"/>
        <end position="65"/>
    </location>
</feature>
<reference evidence="3 4" key="1">
    <citation type="submission" date="2016-10" db="EMBL/GenBank/DDBJ databases">
        <authorList>
            <person name="de Groot N.N."/>
        </authorList>
    </citation>
    <scope>NUCLEOTIDE SEQUENCE [LARGE SCALE GENOMIC DNA]</scope>
    <source>
        <strain evidence="3 4">CGMCC 4.6858</strain>
    </source>
</reference>
<accession>A0A1G6X7P1</accession>
<dbReference type="RefSeq" id="WP_090859508.1">
    <property type="nucleotide sequence ID" value="NZ_FMZM01000010.1"/>
</dbReference>
<keyword evidence="2" id="KW-0472">Membrane</keyword>